<protein>
    <submittedName>
        <fullName evidence="1">Uncharacterized protein</fullName>
    </submittedName>
</protein>
<organism evidence="1 2">
    <name type="scientific">Portunus trituberculatus</name>
    <name type="common">Swimming crab</name>
    <name type="synonym">Neptunus trituberculatus</name>
    <dbReference type="NCBI Taxonomy" id="210409"/>
    <lineage>
        <taxon>Eukaryota</taxon>
        <taxon>Metazoa</taxon>
        <taxon>Ecdysozoa</taxon>
        <taxon>Arthropoda</taxon>
        <taxon>Crustacea</taxon>
        <taxon>Multicrustacea</taxon>
        <taxon>Malacostraca</taxon>
        <taxon>Eumalacostraca</taxon>
        <taxon>Eucarida</taxon>
        <taxon>Decapoda</taxon>
        <taxon>Pleocyemata</taxon>
        <taxon>Brachyura</taxon>
        <taxon>Eubrachyura</taxon>
        <taxon>Portunoidea</taxon>
        <taxon>Portunidae</taxon>
        <taxon>Portuninae</taxon>
        <taxon>Portunus</taxon>
    </lineage>
</organism>
<comment type="caution">
    <text evidence="1">The sequence shown here is derived from an EMBL/GenBank/DDBJ whole genome shotgun (WGS) entry which is preliminary data.</text>
</comment>
<proteinExistence type="predicted"/>
<evidence type="ECO:0000313" key="2">
    <source>
        <dbReference type="Proteomes" id="UP000324222"/>
    </source>
</evidence>
<evidence type="ECO:0000313" key="1">
    <source>
        <dbReference type="EMBL" id="MPC52492.1"/>
    </source>
</evidence>
<sequence>MKVYSQAYSEDVTCYGDLVTLPHSILPPSHSPSRPAFVSFTSKPQNYGCRSSNLAALLDRLGFVVDYVKSDPDCVNRERDPQTGSRCPAPDWGRRRCGAGKCGQLW</sequence>
<dbReference type="EMBL" id="VSRR010010918">
    <property type="protein sequence ID" value="MPC52492.1"/>
    <property type="molecule type" value="Genomic_DNA"/>
</dbReference>
<dbReference type="Proteomes" id="UP000324222">
    <property type="component" value="Unassembled WGS sequence"/>
</dbReference>
<accession>A0A5B7G0R6</accession>
<keyword evidence="2" id="KW-1185">Reference proteome</keyword>
<reference evidence="1 2" key="1">
    <citation type="submission" date="2019-05" db="EMBL/GenBank/DDBJ databases">
        <title>Another draft genome of Portunus trituberculatus and its Hox gene families provides insights of decapod evolution.</title>
        <authorList>
            <person name="Jeong J.-H."/>
            <person name="Song I."/>
            <person name="Kim S."/>
            <person name="Choi T."/>
            <person name="Kim D."/>
            <person name="Ryu S."/>
            <person name="Kim W."/>
        </authorList>
    </citation>
    <scope>NUCLEOTIDE SEQUENCE [LARGE SCALE GENOMIC DNA]</scope>
    <source>
        <tissue evidence="1">Muscle</tissue>
    </source>
</reference>
<dbReference type="AlphaFoldDB" id="A0A5B7G0R6"/>
<name>A0A5B7G0R6_PORTR</name>
<gene>
    <name evidence="1" type="ORF">E2C01_046362</name>
</gene>